<proteinExistence type="inferred from homology"/>
<evidence type="ECO:0000256" key="12">
    <source>
        <dbReference type="ARBA" id="ARBA00049128"/>
    </source>
</evidence>
<feature type="binding site" evidence="14">
    <location>
        <position position="951"/>
    </location>
    <ligand>
        <name>ATP</name>
        <dbReference type="ChEBI" id="CHEBI:30616"/>
    </ligand>
</feature>
<dbReference type="SFLD" id="SFLDF00027">
    <property type="entry name" value="p-type_atpase"/>
    <property type="match status" value="1"/>
</dbReference>
<feature type="binding site" evidence="14">
    <location>
        <position position="949"/>
    </location>
    <ligand>
        <name>ATP</name>
        <dbReference type="ChEBI" id="CHEBI:30616"/>
    </ligand>
</feature>
<keyword evidence="9 16" id="KW-1133">Transmembrane helix</keyword>
<evidence type="ECO:0000256" key="11">
    <source>
        <dbReference type="ARBA" id="ARBA00034036"/>
    </source>
</evidence>
<dbReference type="GO" id="GO:0005886">
    <property type="term" value="C:plasma membrane"/>
    <property type="evidence" value="ECO:0007669"/>
    <property type="project" value="TreeGrafter"/>
</dbReference>
<dbReference type="SUPFAM" id="SSF56784">
    <property type="entry name" value="HAD-like"/>
    <property type="match status" value="1"/>
</dbReference>
<dbReference type="GO" id="GO:0000287">
    <property type="term" value="F:magnesium ion binding"/>
    <property type="evidence" value="ECO:0007669"/>
    <property type="project" value="UniProtKB-UniRule"/>
</dbReference>
<evidence type="ECO:0000256" key="2">
    <source>
        <dbReference type="ARBA" id="ARBA00008109"/>
    </source>
</evidence>
<evidence type="ECO:0000256" key="7">
    <source>
        <dbReference type="ARBA" id="ARBA00022842"/>
    </source>
</evidence>
<feature type="transmembrane region" description="Helical" evidence="16">
    <location>
        <begin position="1244"/>
        <end position="1263"/>
    </location>
</feature>
<reference evidence="21 22" key="1">
    <citation type="submission" date="2017-11" db="EMBL/GenBank/DDBJ databases">
        <title>The genome of Rhizophagus clarus HR1 reveals common genetic basis of auxotrophy among arbuscular mycorrhizal fungi.</title>
        <authorList>
            <person name="Kobayashi Y."/>
        </authorList>
    </citation>
    <scope>NUCLEOTIDE SEQUENCE [LARGE SCALE GENOMIC DNA]</scope>
    <source>
        <strain evidence="21 22">HR1</strain>
    </source>
</reference>
<evidence type="ECO:0000256" key="18">
    <source>
        <dbReference type="SAM" id="MobiDB-lite"/>
    </source>
</evidence>
<comment type="catalytic activity">
    <reaction evidence="12">
        <text>a 1,2-diacyl-sn-glycero-3-phosphoethanolamine(out) + ATP + H2O = a 1,2-diacyl-sn-glycero-3-phosphoethanolamine(in) + ADP + phosphate + H(+)</text>
        <dbReference type="Rhea" id="RHEA:66132"/>
        <dbReference type="ChEBI" id="CHEBI:15377"/>
        <dbReference type="ChEBI" id="CHEBI:15378"/>
        <dbReference type="ChEBI" id="CHEBI:30616"/>
        <dbReference type="ChEBI" id="CHEBI:43474"/>
        <dbReference type="ChEBI" id="CHEBI:64612"/>
        <dbReference type="ChEBI" id="CHEBI:456216"/>
    </reaction>
    <physiologicalReaction direction="left-to-right" evidence="12">
        <dbReference type="Rhea" id="RHEA:66133"/>
    </physiologicalReaction>
</comment>
<dbReference type="InterPro" id="IPR036412">
    <property type="entry name" value="HAD-like_sf"/>
</dbReference>
<comment type="catalytic activity">
    <reaction evidence="11 16">
        <text>ATP + H2O + phospholipidSide 1 = ADP + phosphate + phospholipidSide 2.</text>
        <dbReference type="EC" id="7.6.2.1"/>
    </reaction>
</comment>
<dbReference type="NCBIfam" id="TIGR01652">
    <property type="entry name" value="ATPase-Plipid"/>
    <property type="match status" value="2"/>
</dbReference>
<sequence length="1555" mass="175898">MASNYNKIDDAIEMISSVESHTTTHLIDDSRHNTTVESSNGSSHNRSLNQSMSRRDSIRQAVKRLSTMIPGAFNQDDTGRVIQIDPSSQNPIIDSNTKKPFINNSITSSRYKIYDFLPKQIIYQFSKVANFYFLFVAILQSIPEFSPTGRFTTIIPLSIFMSIAIAHEGFDDYRRHKQDQIENNNECSVLNVYKSNDSNTRYIGVWRKTKWRNVKVGDFVSVKAQEWIPADLLLLHSKGEEGTCYIETAALDGETNLKQRQALKETNSIITSPETLANFRATVKTENPNQDLYNFDGSISLANNKTLSLSNNQILLRGTILRNTPEIYGLALFTGEETKLRMNASKNIRTKAPSIQRLMNKVVIIIFCFVITLATLCTAMSLLWDQDIGKNSFYLPKHGKVINVLAGFIILFNTMIPISLYVTMEVIKLAQAYFINNDMEMYHPETDTPAEARTSTINEELGQVSYLFSDKTGTLTDNIMLFRKISVGGRAFIHDLDLRRIEEDDLLKMMKHPQRSKTFQRYIKRLSISTRWHNRSQTRDESNDGGDEITQLNRSDSTRSGRFSMIAPNSTGPSPLYRHDSISGNSVRSVKGKTVQQMKSTLDLLTILQHQTNTPFYEKARFFLLAIVLCHTCVPEIEEETQDIFYQASSPDEFALVTAAKELGYVVTDRSMGSVSLRINNDGPNGLNVPNSSTPTYETYKILNVIEFSSKRKRMSIIYRLPDGRICLLCKGADSIVLERLRGPIMRSRKDKGPIDKKEKYDEDRSYEYGKRSLHDDLRVDTNVGRNVNNQSESSAFSSVPNTPKTPLSVHEIHGASPISFKSAHERSTSIRTVDSDRSVVDILPMHDEKWLYSQTMYHIQDFATEGLRTLLYAHRFMDEEEYTTWSNLYQEASTALVDRQQKLEDVAELIERNLEITGATAIEDKLQNGVPETIDKLRRAGIRVWMLTGDKKETAINIGYSCSLIKDYSTTIIIDSNTDLKSMMRRALKDIKNGRAQHPVAVVDGATLMNIEKDPDIMEVFVDLGILCEAVICCRVSPSQKALVVRSIRSKLIDSVTLAIGDGANDIAMIQEAHVGIGITGREGLQAARSSDYSIAQFKFLSNLLFVHGRWSYVRVSKFVLGTFYKCMCFYLTQGLFQLFTGFSGTSLYEQWTLSFYNTLFSSLPVIVIGMFEKDLNMKTVIGVPELYKLGQRNGGFNLKLFFSWMGAGIYHAFIIIGIPFFVHGLWDGEELGLFGAPQLYELGMTVYSCVVFVVTIKIAYLECHNWSIITHLTSILTLIGWYLYQTIYSFMYPKSTGEVYQVNGTFQRIGGKSEYWTVVVLTVFCAILPNLFVKVVKSIILPTDVDVYQEIEKDKKLLNKIIEEGNNNNDDDDMEGGFKRNKIVNENNNDKKKDNIKSERNINEINNNKDNIISSNVDVNRSLEINNNNYNNQSNSNDALMTIENGNNSPTGTAISMAVSNTTTLSPHSPTRILKSSNSLESFTFPKQQEQNNEDIFYRSGNVNAEKTKTITPKTSFESFSHLNHGNNGSNMETLIEETEDDLQSKRSSGNII</sequence>
<evidence type="ECO:0000256" key="4">
    <source>
        <dbReference type="ARBA" id="ARBA00022723"/>
    </source>
</evidence>
<dbReference type="Pfam" id="PF16212">
    <property type="entry name" value="PhoLip_ATPase_C"/>
    <property type="match status" value="1"/>
</dbReference>
<dbReference type="GO" id="GO:0006892">
    <property type="term" value="P:post-Golgi vesicle-mediated transport"/>
    <property type="evidence" value="ECO:0007669"/>
    <property type="project" value="TreeGrafter"/>
</dbReference>
<dbReference type="Gene3D" id="3.40.1110.10">
    <property type="entry name" value="Calcium-transporting ATPase, cytoplasmic domain N"/>
    <property type="match status" value="1"/>
</dbReference>
<feature type="binding site" evidence="15">
    <location>
        <position position="1063"/>
    </location>
    <ligand>
        <name>Mg(2+)</name>
        <dbReference type="ChEBI" id="CHEBI:18420"/>
    </ligand>
</feature>
<comment type="subcellular location">
    <subcellularLocation>
        <location evidence="1 16">Membrane</location>
        <topology evidence="1 16">Multi-pass membrane protein</topology>
    </subcellularLocation>
</comment>
<dbReference type="Gene3D" id="3.40.50.1000">
    <property type="entry name" value="HAD superfamily/HAD-like"/>
    <property type="match status" value="1"/>
</dbReference>
<dbReference type="EC" id="7.6.2.1" evidence="16"/>
<comment type="similarity">
    <text evidence="2 16">Belongs to the cation transport ATPase (P-type) (TC 3.A.3) family. Type IV subfamily.</text>
</comment>
<dbReference type="SUPFAM" id="SSF81660">
    <property type="entry name" value="Metal cation-transporting ATPase, ATP-binding domain N"/>
    <property type="match status" value="1"/>
</dbReference>
<evidence type="ECO:0000256" key="13">
    <source>
        <dbReference type="PIRSR" id="PIRSR606539-1"/>
    </source>
</evidence>
<feature type="binding site" evidence="14">
    <location>
        <position position="1042"/>
    </location>
    <ligand>
        <name>ATP</name>
        <dbReference type="ChEBI" id="CHEBI:30616"/>
    </ligand>
</feature>
<dbReference type="InterPro" id="IPR006539">
    <property type="entry name" value="P-type_ATPase_IV"/>
</dbReference>
<evidence type="ECO:0000313" key="22">
    <source>
        <dbReference type="Proteomes" id="UP000247702"/>
    </source>
</evidence>
<comment type="caution">
    <text evidence="21">The sequence shown here is derived from an EMBL/GenBank/DDBJ whole genome shotgun (WGS) entry which is preliminary data.</text>
</comment>
<feature type="binding site" evidence="14">
    <location>
        <position position="471"/>
    </location>
    <ligand>
        <name>ATP</name>
        <dbReference type="ChEBI" id="CHEBI:30616"/>
    </ligand>
</feature>
<dbReference type="PANTHER" id="PTHR24092">
    <property type="entry name" value="PROBABLE PHOSPHOLIPID-TRANSPORTING ATPASE"/>
    <property type="match status" value="1"/>
</dbReference>
<dbReference type="PRINTS" id="PR00119">
    <property type="entry name" value="CATATPASE"/>
</dbReference>
<dbReference type="GO" id="GO:0016887">
    <property type="term" value="F:ATP hydrolysis activity"/>
    <property type="evidence" value="ECO:0007669"/>
    <property type="project" value="InterPro"/>
</dbReference>
<keyword evidence="22" id="KW-1185">Reference proteome</keyword>
<keyword evidence="8 16" id="KW-1278">Translocase</keyword>
<feature type="region of interest" description="Disordered" evidence="18">
    <location>
        <begin position="533"/>
        <end position="583"/>
    </location>
</feature>
<feature type="binding site" evidence="14">
    <location>
        <position position="708"/>
    </location>
    <ligand>
        <name>ATP</name>
        <dbReference type="ChEBI" id="CHEBI:30616"/>
    </ligand>
</feature>
<dbReference type="EMBL" id="BEXD01000669">
    <property type="protein sequence ID" value="GBB89349.1"/>
    <property type="molecule type" value="Genomic_DNA"/>
</dbReference>
<feature type="binding site" evidence="14">
    <location>
        <position position="470"/>
    </location>
    <ligand>
        <name>ATP</name>
        <dbReference type="ChEBI" id="CHEBI:30616"/>
    </ligand>
</feature>
<feature type="binding site" evidence="14">
    <location>
        <position position="653"/>
    </location>
    <ligand>
        <name>ATP</name>
        <dbReference type="ChEBI" id="CHEBI:30616"/>
    </ligand>
</feature>
<dbReference type="InterPro" id="IPR023299">
    <property type="entry name" value="ATPase_P-typ_cyto_dom_N"/>
</dbReference>
<dbReference type="SFLD" id="SFLDS00003">
    <property type="entry name" value="Haloacid_Dehalogenase"/>
    <property type="match status" value="1"/>
</dbReference>
<feature type="transmembrane region" description="Helical" evidence="16">
    <location>
        <begin position="1270"/>
        <end position="1286"/>
    </location>
</feature>
<dbReference type="Pfam" id="PF13246">
    <property type="entry name" value="Cation_ATPase"/>
    <property type="match status" value="1"/>
</dbReference>
<evidence type="ECO:0000259" key="20">
    <source>
        <dbReference type="Pfam" id="PF16212"/>
    </source>
</evidence>
<feature type="binding site" evidence="15">
    <location>
        <position position="470"/>
    </location>
    <ligand>
        <name>Mg(2+)</name>
        <dbReference type="ChEBI" id="CHEBI:18420"/>
    </ligand>
</feature>
<evidence type="ECO:0000256" key="3">
    <source>
        <dbReference type="ARBA" id="ARBA00022692"/>
    </source>
</evidence>
<dbReference type="InterPro" id="IPR008250">
    <property type="entry name" value="ATPase_P-typ_transduc_dom_A_sf"/>
</dbReference>
<keyword evidence="4 15" id="KW-0479">Metal-binding</keyword>
<dbReference type="NCBIfam" id="TIGR01494">
    <property type="entry name" value="ATPase_P-type"/>
    <property type="match status" value="2"/>
</dbReference>
<gene>
    <name evidence="21" type="ORF">RclHR1_01600021</name>
</gene>
<feature type="binding site" evidence="15">
    <location>
        <position position="472"/>
    </location>
    <ligand>
        <name>Mg(2+)</name>
        <dbReference type="ChEBI" id="CHEBI:18420"/>
    </ligand>
</feature>
<dbReference type="Proteomes" id="UP000247702">
    <property type="component" value="Unassembled WGS sequence"/>
</dbReference>
<dbReference type="InterPro" id="IPR001757">
    <property type="entry name" value="P_typ_ATPase"/>
</dbReference>
<feature type="transmembrane region" description="Helical" evidence="16">
    <location>
        <begin position="1203"/>
        <end position="1224"/>
    </location>
</feature>
<dbReference type="FunFam" id="3.40.50.1000:FF:000172">
    <property type="entry name" value="Phospholipid-transporting ATPase"/>
    <property type="match status" value="1"/>
</dbReference>
<comment type="cofactor">
    <cofactor evidence="15">
        <name>Mg(2+)</name>
        <dbReference type="ChEBI" id="CHEBI:18420"/>
    </cofactor>
</comment>
<dbReference type="InterPro" id="IPR018303">
    <property type="entry name" value="ATPase_P-typ_P_site"/>
</dbReference>
<dbReference type="SFLD" id="SFLDG00002">
    <property type="entry name" value="C1.7:_P-type_atpase_like"/>
    <property type="match status" value="1"/>
</dbReference>
<dbReference type="GO" id="GO:0005524">
    <property type="term" value="F:ATP binding"/>
    <property type="evidence" value="ECO:0007669"/>
    <property type="project" value="UniProtKB-UniRule"/>
</dbReference>
<feature type="transmembrane region" description="Helical" evidence="16">
    <location>
        <begin position="404"/>
        <end position="424"/>
    </location>
</feature>
<evidence type="ECO:0000256" key="16">
    <source>
        <dbReference type="RuleBase" id="RU362033"/>
    </source>
</evidence>
<dbReference type="PANTHER" id="PTHR24092:SF174">
    <property type="entry name" value="PHOSPHOLIPID-TRANSPORTING ATPASE DNF3-RELATED"/>
    <property type="match status" value="1"/>
</dbReference>
<keyword evidence="10 16" id="KW-0472">Membrane</keyword>
<feature type="transmembrane region" description="Helical" evidence="16">
    <location>
        <begin position="1317"/>
        <end position="1335"/>
    </location>
</feature>
<organism evidence="21 22">
    <name type="scientific">Rhizophagus clarus</name>
    <dbReference type="NCBI Taxonomy" id="94130"/>
    <lineage>
        <taxon>Eukaryota</taxon>
        <taxon>Fungi</taxon>
        <taxon>Fungi incertae sedis</taxon>
        <taxon>Mucoromycota</taxon>
        <taxon>Glomeromycotina</taxon>
        <taxon>Glomeromycetes</taxon>
        <taxon>Glomerales</taxon>
        <taxon>Glomeraceae</taxon>
        <taxon>Rhizophagus</taxon>
    </lineage>
</organism>
<evidence type="ECO:0000256" key="5">
    <source>
        <dbReference type="ARBA" id="ARBA00022741"/>
    </source>
</evidence>
<evidence type="ECO:0000256" key="17">
    <source>
        <dbReference type="SAM" id="Coils"/>
    </source>
</evidence>
<evidence type="ECO:0000256" key="15">
    <source>
        <dbReference type="PIRSR" id="PIRSR606539-3"/>
    </source>
</evidence>
<dbReference type="STRING" id="94130.A0A2Z6QU80"/>
<feature type="transmembrane region" description="Helical" evidence="16">
    <location>
        <begin position="1153"/>
        <end position="1173"/>
    </location>
</feature>
<feature type="transmembrane region" description="Helical" evidence="16">
    <location>
        <begin position="148"/>
        <end position="167"/>
    </location>
</feature>
<feature type="compositionally biased region" description="Polar residues" evidence="18">
    <location>
        <begin position="550"/>
        <end position="573"/>
    </location>
</feature>
<keyword evidence="17" id="KW-0175">Coiled coil</keyword>
<dbReference type="SUPFAM" id="SSF81653">
    <property type="entry name" value="Calcium ATPase, transduction domain A"/>
    <property type="match status" value="1"/>
</dbReference>
<evidence type="ECO:0000313" key="21">
    <source>
        <dbReference type="EMBL" id="GBB89349.1"/>
    </source>
</evidence>
<feature type="domain" description="P-type ATPase N-terminal" evidence="19">
    <location>
        <begin position="95"/>
        <end position="154"/>
    </location>
</feature>
<dbReference type="PROSITE" id="PS00154">
    <property type="entry name" value="ATPASE_E1_E2"/>
    <property type="match status" value="1"/>
</dbReference>
<dbReference type="GO" id="GO:0005802">
    <property type="term" value="C:trans-Golgi network"/>
    <property type="evidence" value="ECO:0007669"/>
    <property type="project" value="TreeGrafter"/>
</dbReference>
<dbReference type="Gene3D" id="2.70.150.10">
    <property type="entry name" value="Calcium-transporting ATPase, cytoplasmic transduction domain A"/>
    <property type="match status" value="1"/>
</dbReference>
<feature type="binding site" evidence="14">
    <location>
        <position position="731"/>
    </location>
    <ligand>
        <name>ATP</name>
        <dbReference type="ChEBI" id="CHEBI:30616"/>
    </ligand>
</feature>
<feature type="transmembrane region" description="Helical" evidence="16">
    <location>
        <begin position="1120"/>
        <end position="1141"/>
    </location>
</feature>
<name>A0A2Z6QU80_9GLOM</name>
<keyword evidence="7 15" id="KW-0460">Magnesium</keyword>
<dbReference type="InterPro" id="IPR044492">
    <property type="entry name" value="P_typ_ATPase_HD_dom"/>
</dbReference>
<keyword evidence="3 16" id="KW-0812">Transmembrane</keyword>
<dbReference type="InterPro" id="IPR023214">
    <property type="entry name" value="HAD_sf"/>
</dbReference>
<feature type="transmembrane region" description="Helical" evidence="16">
    <location>
        <begin position="362"/>
        <end position="384"/>
    </location>
</feature>
<evidence type="ECO:0000256" key="10">
    <source>
        <dbReference type="ARBA" id="ARBA00023136"/>
    </source>
</evidence>
<protein>
    <recommendedName>
        <fullName evidence="16">Phospholipid-transporting ATPase</fullName>
        <ecNumber evidence="16">7.6.2.1</ecNumber>
    </recommendedName>
</protein>
<feature type="binding site" evidence="14">
    <location>
        <position position="1067"/>
    </location>
    <ligand>
        <name>ATP</name>
        <dbReference type="ChEBI" id="CHEBI:30616"/>
    </ligand>
</feature>
<dbReference type="Pfam" id="PF16209">
    <property type="entry name" value="PhoLip_ATPase_N"/>
    <property type="match status" value="1"/>
</dbReference>
<dbReference type="GO" id="GO:0045332">
    <property type="term" value="P:phospholipid translocation"/>
    <property type="evidence" value="ECO:0007669"/>
    <property type="project" value="TreeGrafter"/>
</dbReference>
<evidence type="ECO:0000256" key="8">
    <source>
        <dbReference type="ARBA" id="ARBA00022967"/>
    </source>
</evidence>
<dbReference type="InterPro" id="IPR023298">
    <property type="entry name" value="ATPase_P-typ_TM_dom_sf"/>
</dbReference>
<feature type="transmembrane region" description="Helical" evidence="16">
    <location>
        <begin position="121"/>
        <end position="142"/>
    </location>
</feature>
<dbReference type="GO" id="GO:0140326">
    <property type="term" value="F:ATPase-coupled intramembrane lipid transporter activity"/>
    <property type="evidence" value="ECO:0007669"/>
    <property type="project" value="UniProtKB-EC"/>
</dbReference>
<feature type="binding site" evidence="14">
    <location>
        <position position="472"/>
    </location>
    <ligand>
        <name>ATP</name>
        <dbReference type="ChEBI" id="CHEBI:30616"/>
    </ligand>
</feature>
<feature type="domain" description="P-type ATPase C-terminal" evidence="20">
    <location>
        <begin position="1089"/>
        <end position="1345"/>
    </location>
</feature>
<evidence type="ECO:0000259" key="19">
    <source>
        <dbReference type="Pfam" id="PF16209"/>
    </source>
</evidence>
<evidence type="ECO:0000256" key="9">
    <source>
        <dbReference type="ARBA" id="ARBA00022989"/>
    </source>
</evidence>
<evidence type="ECO:0000256" key="6">
    <source>
        <dbReference type="ARBA" id="ARBA00022840"/>
    </source>
</evidence>
<feature type="region of interest" description="Disordered" evidence="18">
    <location>
        <begin position="23"/>
        <end position="55"/>
    </location>
</feature>
<feature type="binding site" evidence="15">
    <location>
        <position position="1067"/>
    </location>
    <ligand>
        <name>Mg(2+)</name>
        <dbReference type="ChEBI" id="CHEBI:18420"/>
    </ligand>
</feature>
<feature type="binding site" evidence="14">
    <location>
        <position position="1036"/>
    </location>
    <ligand>
        <name>ATP</name>
        <dbReference type="ChEBI" id="CHEBI:30616"/>
    </ligand>
</feature>
<evidence type="ECO:0000256" key="1">
    <source>
        <dbReference type="ARBA" id="ARBA00004141"/>
    </source>
</evidence>
<feature type="binding site" evidence="14">
    <location>
        <position position="869"/>
    </location>
    <ligand>
        <name>ATP</name>
        <dbReference type="ChEBI" id="CHEBI:30616"/>
    </ligand>
</feature>
<feature type="coiled-coil region" evidence="17">
    <location>
        <begin position="1350"/>
        <end position="1410"/>
    </location>
</feature>
<evidence type="ECO:0000256" key="14">
    <source>
        <dbReference type="PIRSR" id="PIRSR606539-2"/>
    </source>
</evidence>
<keyword evidence="6 14" id="KW-0067">ATP-binding</keyword>
<keyword evidence="5 14" id="KW-0547">Nucleotide-binding</keyword>
<dbReference type="SUPFAM" id="SSF81665">
    <property type="entry name" value="Calcium ATPase, transmembrane domain M"/>
    <property type="match status" value="1"/>
</dbReference>
<dbReference type="GO" id="GO:0032456">
    <property type="term" value="P:endocytic recycling"/>
    <property type="evidence" value="ECO:0007669"/>
    <property type="project" value="TreeGrafter"/>
</dbReference>
<feature type="active site" description="4-aspartylphosphate intermediate" evidence="13">
    <location>
        <position position="470"/>
    </location>
</feature>
<feature type="binding site" evidence="14">
    <location>
        <position position="1066"/>
    </location>
    <ligand>
        <name>ATP</name>
        <dbReference type="ChEBI" id="CHEBI:30616"/>
    </ligand>
</feature>
<dbReference type="InterPro" id="IPR032631">
    <property type="entry name" value="P-type_ATPase_N"/>
</dbReference>
<feature type="binding site" evidence="14">
    <location>
        <position position="950"/>
    </location>
    <ligand>
        <name>ATP</name>
        <dbReference type="ChEBI" id="CHEBI:30616"/>
    </ligand>
</feature>
<feature type="compositionally biased region" description="Polar residues" evidence="18">
    <location>
        <begin position="35"/>
        <end position="52"/>
    </location>
</feature>
<dbReference type="InterPro" id="IPR032630">
    <property type="entry name" value="P_typ_ATPase_c"/>
</dbReference>
<dbReference type="Pfam" id="PF00702">
    <property type="entry name" value="Hydrolase"/>
    <property type="match status" value="1"/>
</dbReference>
<dbReference type="CDD" id="cd02073">
    <property type="entry name" value="P-type_ATPase_APLT_Dnf-like"/>
    <property type="match status" value="1"/>
</dbReference>
<accession>A0A2Z6QU80</accession>